<dbReference type="PANTHER" id="PTHR42681:SF1">
    <property type="entry name" value="MALONYL-COA-ACYL CARRIER PROTEIN TRANSACYLASE, MITOCHONDRIAL"/>
    <property type="match status" value="1"/>
</dbReference>
<evidence type="ECO:0000256" key="6">
    <source>
        <dbReference type="SAM" id="Phobius"/>
    </source>
</evidence>
<dbReference type="PROSITE" id="PS50866">
    <property type="entry name" value="GOLD"/>
    <property type="match status" value="1"/>
</dbReference>
<dbReference type="InterPro" id="IPR014043">
    <property type="entry name" value="Acyl_transferase_dom"/>
</dbReference>
<keyword evidence="3 8" id="KW-0012">Acyltransferase</keyword>
<keyword evidence="6" id="KW-0472">Membrane</keyword>
<dbReference type="InterPro" id="IPR050858">
    <property type="entry name" value="Mal-CoA-ACP_Trans/PKS_FabD"/>
</dbReference>
<feature type="domain" description="GOLD" evidence="7">
    <location>
        <begin position="619"/>
        <end position="702"/>
    </location>
</feature>
<dbReference type="InterPro" id="IPR036598">
    <property type="entry name" value="GOLD_dom_sf"/>
</dbReference>
<keyword evidence="6" id="KW-1133">Transmembrane helix</keyword>
<dbReference type="GO" id="GO:0004312">
    <property type="term" value="F:fatty acid synthase activity"/>
    <property type="evidence" value="ECO:0007669"/>
    <property type="project" value="InterPro"/>
</dbReference>
<comment type="catalytic activity">
    <reaction evidence="4">
        <text>holo-[ACP] + malonyl-CoA = malonyl-[ACP] + CoA</text>
        <dbReference type="Rhea" id="RHEA:41792"/>
        <dbReference type="Rhea" id="RHEA-COMP:9623"/>
        <dbReference type="Rhea" id="RHEA-COMP:9685"/>
        <dbReference type="ChEBI" id="CHEBI:57287"/>
        <dbReference type="ChEBI" id="CHEBI:57384"/>
        <dbReference type="ChEBI" id="CHEBI:64479"/>
        <dbReference type="ChEBI" id="CHEBI:78449"/>
        <dbReference type="EC" id="2.3.1.39"/>
    </reaction>
</comment>
<evidence type="ECO:0000259" key="7">
    <source>
        <dbReference type="PROSITE" id="PS50866"/>
    </source>
</evidence>
<accession>A0AAJ5YX96</accession>
<feature type="region of interest" description="Disordered" evidence="5">
    <location>
        <begin position="43"/>
        <end position="65"/>
    </location>
</feature>
<keyword evidence="9" id="KW-1185">Reference proteome</keyword>
<proteinExistence type="predicted"/>
<gene>
    <name evidence="8" type="primary">MCT1</name>
    <name evidence="8" type="ORF">MYAM1_000863</name>
</gene>
<dbReference type="SMART" id="SM01190">
    <property type="entry name" value="EMP24_GP25L"/>
    <property type="match status" value="1"/>
</dbReference>
<dbReference type="Pfam" id="PF00698">
    <property type="entry name" value="Acyl_transf_1"/>
    <property type="match status" value="1"/>
</dbReference>
<dbReference type="SUPFAM" id="SSF101576">
    <property type="entry name" value="Supernatant protein factor (SPF), C-terminal domain"/>
    <property type="match status" value="1"/>
</dbReference>
<dbReference type="Proteomes" id="UP001219567">
    <property type="component" value="Chromosome 1"/>
</dbReference>
<dbReference type="GO" id="GO:0005739">
    <property type="term" value="C:mitochondrion"/>
    <property type="evidence" value="ECO:0007669"/>
    <property type="project" value="TreeGrafter"/>
</dbReference>
<feature type="region of interest" description="Disordered" evidence="5">
    <location>
        <begin position="81"/>
        <end position="130"/>
    </location>
</feature>
<evidence type="ECO:0000256" key="2">
    <source>
        <dbReference type="ARBA" id="ARBA00022679"/>
    </source>
</evidence>
<evidence type="ECO:0000256" key="5">
    <source>
        <dbReference type="SAM" id="MobiDB-lite"/>
    </source>
</evidence>
<name>A0AAJ5YX96_9BASI</name>
<dbReference type="PRINTS" id="PR01483">
    <property type="entry name" value="FASYNTHASE"/>
</dbReference>
<dbReference type="GO" id="GO:0006633">
    <property type="term" value="P:fatty acid biosynthetic process"/>
    <property type="evidence" value="ECO:0007669"/>
    <property type="project" value="InterPro"/>
</dbReference>
<dbReference type="SUPFAM" id="SSF52151">
    <property type="entry name" value="FabD/lysophospholipase-like"/>
    <property type="match status" value="1"/>
</dbReference>
<evidence type="ECO:0000313" key="8">
    <source>
        <dbReference type="EMBL" id="WFC98139.1"/>
    </source>
</evidence>
<organism evidence="8 9">
    <name type="scientific">Malassezia yamatoensis</name>
    <dbReference type="NCBI Taxonomy" id="253288"/>
    <lineage>
        <taxon>Eukaryota</taxon>
        <taxon>Fungi</taxon>
        <taxon>Dikarya</taxon>
        <taxon>Basidiomycota</taxon>
        <taxon>Ustilaginomycotina</taxon>
        <taxon>Malasseziomycetes</taxon>
        <taxon>Malasseziales</taxon>
        <taxon>Malasseziaceae</taxon>
        <taxon>Malassezia</taxon>
    </lineage>
</organism>
<dbReference type="InterPro" id="IPR016035">
    <property type="entry name" value="Acyl_Trfase/lysoPLipase"/>
</dbReference>
<evidence type="ECO:0000256" key="3">
    <source>
        <dbReference type="ARBA" id="ARBA00023315"/>
    </source>
</evidence>
<sequence length="800" mass="87811">MTGTKRCAGIIRPLVCHGVPLSVIYRSHPRFCSNKSWSKQDLDAVKEQEARPQSSSSDPDMSKPLVSELADPVRLVRAHAGKSAVIDTRRRSRAGVGKSLRGATTAESPSQSATRADHASPKQPLPELRTFSQPSTSFNASSWVAPGVAPPLAGQNAAGVGEGYQGRPIEPKLTALILPGQGSQYVTMSRDLYDIYPAARRVWEEAEYALTAFIQGRRLDRELPSSPLRGAFEEKLQLLSAIEPSVELKPGWLLNLVFSGNQLELTRAENAQPAILACTLAMLVVLREEFNTDFVRDQVHWAAGHGSGTYAALIASNSLQPSDALRALRYRGQQAMRCLENHPVLFPPGCVRPASVYETWGFSNAGAGKGSELLMTEATDDLPGIAAHDGSPRNWKGTQVSAIVVRPGRLQDALKEVESVQQEIQRGDVQGIAPDEFVAVSNINSRLQIVISGTRVGVMYACDRLRFKMIGARAVNLPVAGPFHTSMVTDASEIFKSLVEVLPISEPSQSLPVVSSRDGQIFTSVSNIRQDLGDALDSPVHWIDTISRLVGKGVRRFICLGPGRACAHQLSKELACYEKSMADSAGPNAKALVGTLDEPPSEFEVWSVSTSQGVPAYEKTCFYTWVDQQYEKVGFYFAVQEGGNFDIDYSVHSPSDKVIVEGHRASQEDYVFTANEFGEYAFCFENYLSSVEDKLVDFDVTVESEPRVELPIAKAKLLSEQSTPVEDSMLKLDSDLLAIERTLRYFRMRENHGFSIVDKTRDRIVRYSVIQTLVIIAISAGQVFIVRLLFDKGKSSRNRV</sequence>
<reference evidence="8 9" key="1">
    <citation type="submission" date="2023-03" db="EMBL/GenBank/DDBJ databases">
        <title>Mating type loci evolution in Malassezia.</title>
        <authorList>
            <person name="Coelho M.A."/>
        </authorList>
    </citation>
    <scope>NUCLEOTIDE SEQUENCE [LARGE SCALE GENOMIC DNA]</scope>
    <source>
        <strain evidence="8 9">CBS 9725</strain>
    </source>
</reference>
<protein>
    <recommendedName>
        <fullName evidence="1">[acyl-carrier-protein] S-malonyltransferase</fullName>
        <ecNumber evidence="1">2.3.1.39</ecNumber>
    </recommendedName>
</protein>
<evidence type="ECO:0000256" key="4">
    <source>
        <dbReference type="ARBA" id="ARBA00048462"/>
    </source>
</evidence>
<feature type="compositionally biased region" description="Polar residues" evidence="5">
    <location>
        <begin position="105"/>
        <end position="114"/>
    </location>
</feature>
<evidence type="ECO:0000256" key="1">
    <source>
        <dbReference type="ARBA" id="ARBA00013258"/>
    </source>
</evidence>
<dbReference type="AlphaFoldDB" id="A0AAJ5YX96"/>
<dbReference type="InterPro" id="IPR009038">
    <property type="entry name" value="GOLD_dom"/>
</dbReference>
<dbReference type="EMBL" id="CP119943">
    <property type="protein sequence ID" value="WFC98139.1"/>
    <property type="molecule type" value="Genomic_DNA"/>
</dbReference>
<feature type="transmembrane region" description="Helical" evidence="6">
    <location>
        <begin position="769"/>
        <end position="790"/>
    </location>
</feature>
<dbReference type="GO" id="GO:0004314">
    <property type="term" value="F:[acyl-carrier-protein] S-malonyltransferase activity"/>
    <property type="evidence" value="ECO:0007669"/>
    <property type="project" value="UniProtKB-EC"/>
</dbReference>
<dbReference type="GO" id="GO:0005835">
    <property type="term" value="C:fatty acid synthase complex"/>
    <property type="evidence" value="ECO:0007669"/>
    <property type="project" value="InterPro"/>
</dbReference>
<dbReference type="EC" id="2.3.1.39" evidence="1"/>
<evidence type="ECO:0000313" key="9">
    <source>
        <dbReference type="Proteomes" id="UP001219567"/>
    </source>
</evidence>
<dbReference type="Gene3D" id="3.30.70.250">
    <property type="entry name" value="Malonyl-CoA ACP transacylase, ACP-binding"/>
    <property type="match status" value="1"/>
</dbReference>
<dbReference type="Gene3D" id="3.40.366.10">
    <property type="entry name" value="Malonyl-Coenzyme A Acyl Carrier Protein, domain 2"/>
    <property type="match status" value="2"/>
</dbReference>
<keyword evidence="2 8" id="KW-0808">Transferase</keyword>
<keyword evidence="6" id="KW-0812">Transmembrane</keyword>
<dbReference type="InterPro" id="IPR001227">
    <property type="entry name" value="Ac_transferase_dom_sf"/>
</dbReference>
<dbReference type="InterPro" id="IPR003965">
    <property type="entry name" value="Fatty_acid_synthase"/>
</dbReference>
<dbReference type="SMART" id="SM00827">
    <property type="entry name" value="PKS_AT"/>
    <property type="match status" value="1"/>
</dbReference>
<dbReference type="Pfam" id="PF01105">
    <property type="entry name" value="EMP24_GP25L"/>
    <property type="match status" value="1"/>
</dbReference>
<dbReference type="PANTHER" id="PTHR42681">
    <property type="entry name" value="MALONYL-COA-ACYL CARRIER PROTEIN TRANSACYLASE, MITOCHONDRIAL"/>
    <property type="match status" value="1"/>
</dbReference>